<dbReference type="Gene3D" id="3.30.300.130">
    <property type="entry name" value="Fe-S cluster assembly (FSCA)"/>
    <property type="match status" value="1"/>
</dbReference>
<feature type="region of interest" description="Disordered" evidence="10">
    <location>
        <begin position="84"/>
        <end position="111"/>
    </location>
</feature>
<dbReference type="HAMAP" id="MF_02040">
    <property type="entry name" value="Mrp_NBP35"/>
    <property type="match status" value="1"/>
</dbReference>
<dbReference type="EMBL" id="FBWC01000014">
    <property type="protein sequence ID" value="CUX29031.1"/>
    <property type="molecule type" value="Genomic_DNA"/>
</dbReference>
<dbReference type="InterPro" id="IPR044304">
    <property type="entry name" value="NUBPL-like"/>
</dbReference>
<name>A0A1S7PZF8_AGRTU</name>
<evidence type="ECO:0000313" key="13">
    <source>
        <dbReference type="Proteomes" id="UP000191897"/>
    </source>
</evidence>
<evidence type="ECO:0000256" key="7">
    <source>
        <dbReference type="ARBA" id="ARBA00023014"/>
    </source>
</evidence>
<comment type="similarity">
    <text evidence="2">In the C-terminal section; belongs to the Mrp/NBP35 ATP-binding proteins family.</text>
</comment>
<dbReference type="GO" id="GO:0005524">
    <property type="term" value="F:ATP binding"/>
    <property type="evidence" value="ECO:0007669"/>
    <property type="project" value="UniProtKB-UniRule"/>
</dbReference>
<gene>
    <name evidence="12" type="ORF">AGR4C_Cc50246</name>
</gene>
<evidence type="ECO:0000256" key="8">
    <source>
        <dbReference type="ARBA" id="ARBA00024036"/>
    </source>
</evidence>
<dbReference type="Pfam" id="PF10609">
    <property type="entry name" value="ParA"/>
    <property type="match status" value="1"/>
</dbReference>
<dbReference type="CDD" id="cd02037">
    <property type="entry name" value="Mrp_NBP35"/>
    <property type="match status" value="1"/>
</dbReference>
<dbReference type="PANTHER" id="PTHR42961">
    <property type="entry name" value="IRON-SULFUR PROTEIN NUBPL"/>
    <property type="match status" value="1"/>
</dbReference>
<dbReference type="GO" id="GO:0046872">
    <property type="term" value="F:metal ion binding"/>
    <property type="evidence" value="ECO:0007669"/>
    <property type="project" value="UniProtKB-KW"/>
</dbReference>
<dbReference type="InterPro" id="IPR027417">
    <property type="entry name" value="P-loop_NTPase"/>
</dbReference>
<keyword evidence="4 9" id="KW-0547">Nucleotide-binding</keyword>
<keyword evidence="7 9" id="KW-0411">Iron-sulfur</keyword>
<comment type="subunit">
    <text evidence="9">Homodimer.</text>
</comment>
<dbReference type="InterPro" id="IPR019591">
    <property type="entry name" value="Mrp/NBP35_ATP-bd"/>
</dbReference>
<keyword evidence="5 9" id="KW-0067">ATP-binding</keyword>
<keyword evidence="3 9" id="KW-0479">Metal-binding</keyword>
<evidence type="ECO:0000313" key="12">
    <source>
        <dbReference type="EMBL" id="CUX29031.1"/>
    </source>
</evidence>
<feature type="binding site" evidence="9">
    <location>
        <begin position="125"/>
        <end position="132"/>
    </location>
    <ligand>
        <name>ATP</name>
        <dbReference type="ChEBI" id="CHEBI:30616"/>
    </ligand>
</feature>
<evidence type="ECO:0000259" key="11">
    <source>
        <dbReference type="Pfam" id="PF01883"/>
    </source>
</evidence>
<dbReference type="GO" id="GO:0016226">
    <property type="term" value="P:iron-sulfur cluster assembly"/>
    <property type="evidence" value="ECO:0007669"/>
    <property type="project" value="InterPro"/>
</dbReference>
<proteinExistence type="inferred from homology"/>
<dbReference type="SUPFAM" id="SSF52540">
    <property type="entry name" value="P-loop containing nucleoside triphosphate hydrolases"/>
    <property type="match status" value="1"/>
</dbReference>
<feature type="compositionally biased region" description="Low complexity" evidence="10">
    <location>
        <begin position="86"/>
        <end position="107"/>
    </location>
</feature>
<dbReference type="SUPFAM" id="SSF117916">
    <property type="entry name" value="Fe-S cluster assembly (FSCA) domain-like"/>
    <property type="match status" value="1"/>
</dbReference>
<keyword evidence="6 9" id="KW-0408">Iron</keyword>
<evidence type="ECO:0000256" key="10">
    <source>
        <dbReference type="SAM" id="MobiDB-lite"/>
    </source>
</evidence>
<evidence type="ECO:0000256" key="9">
    <source>
        <dbReference type="HAMAP-Rule" id="MF_02040"/>
    </source>
</evidence>
<evidence type="ECO:0000256" key="1">
    <source>
        <dbReference type="ARBA" id="ARBA00007352"/>
    </source>
</evidence>
<protein>
    <recommendedName>
        <fullName evidence="9">Iron-sulfur cluster carrier protein</fullName>
    </recommendedName>
</protein>
<dbReference type="Pfam" id="PF01883">
    <property type="entry name" value="FeS_assembly_P"/>
    <property type="match status" value="1"/>
</dbReference>
<dbReference type="PANTHER" id="PTHR42961:SF2">
    <property type="entry name" value="IRON-SULFUR PROTEIN NUBPL"/>
    <property type="match status" value="1"/>
</dbReference>
<comment type="similarity">
    <text evidence="1">In the N-terminal section; belongs to the MIP18 family.</text>
</comment>
<dbReference type="Proteomes" id="UP000191897">
    <property type="component" value="Unassembled WGS sequence"/>
</dbReference>
<sequence>MAEVSKSQVEKALEAVIYPGSGKSIITLGMVSEIFIADAKAYFSITVPADKAAEMEPLRLAAEQAAKSAEGIVGAVVALTADRKPGQQQPAPARPAAAPGRPATQPGSSKVGVPGVRAIIAVASGKGGVGKSTTAVNLALGLQSLGLKVGMLDADIYGPSLPRLLKISGRPKQQEDRIILPMENYGLKVMSMGFLVDEEAAMIWRGPMVQSALMQMLREVAWGELDVLVLDMPPGTGDAQLTIAQQVPLAGAVIVSTPQDLALIDARKGITMFRKVEVPLLGVIENMSYFIAPDTGARYDIFGHGGAKAEAERIGVPFLGEVPLTISIREMSDAGTPVVAAEPDGPQAAIYRDIAQKVWARIGASEQKAAPRIVFE</sequence>
<keyword evidence="9" id="KW-0378">Hydrolase</keyword>
<evidence type="ECO:0000256" key="6">
    <source>
        <dbReference type="ARBA" id="ARBA00023004"/>
    </source>
</evidence>
<reference evidence="12 13" key="1">
    <citation type="submission" date="2016-01" db="EMBL/GenBank/DDBJ databases">
        <authorList>
            <person name="Oliw E.H."/>
        </authorList>
    </citation>
    <scope>NUCLEOTIDE SEQUENCE [LARGE SCALE GENOMIC DNA]</scope>
    <source>
        <strain evidence="12 13">Kerr 14</strain>
    </source>
</reference>
<dbReference type="Gene3D" id="3.40.50.300">
    <property type="entry name" value="P-loop containing nucleotide triphosphate hydrolases"/>
    <property type="match status" value="1"/>
</dbReference>
<comment type="similarity">
    <text evidence="8 9">Belongs to the Mrp/NBP35 ATP-binding proteins family.</text>
</comment>
<dbReference type="PROSITE" id="PS01215">
    <property type="entry name" value="MRP"/>
    <property type="match status" value="1"/>
</dbReference>
<dbReference type="InterPro" id="IPR033756">
    <property type="entry name" value="YlxH/NBP35"/>
</dbReference>
<dbReference type="FunFam" id="3.40.50.300:FF:000418">
    <property type="entry name" value="Iron-sulfur cluster carrier protein"/>
    <property type="match status" value="1"/>
</dbReference>
<dbReference type="GO" id="GO:0016887">
    <property type="term" value="F:ATP hydrolysis activity"/>
    <property type="evidence" value="ECO:0007669"/>
    <property type="project" value="UniProtKB-UniRule"/>
</dbReference>
<dbReference type="GO" id="GO:0140663">
    <property type="term" value="F:ATP-dependent FeS chaperone activity"/>
    <property type="evidence" value="ECO:0007669"/>
    <property type="project" value="InterPro"/>
</dbReference>
<dbReference type="AlphaFoldDB" id="A0A1S7PZF8"/>
<dbReference type="GeneID" id="97363451"/>
<evidence type="ECO:0000256" key="4">
    <source>
        <dbReference type="ARBA" id="ARBA00022741"/>
    </source>
</evidence>
<feature type="domain" description="MIP18 family-like" evidence="11">
    <location>
        <begin position="6"/>
        <end position="73"/>
    </location>
</feature>
<dbReference type="InterPro" id="IPR034904">
    <property type="entry name" value="FSCA_dom_sf"/>
</dbReference>
<organism evidence="12 13">
    <name type="scientific">Agrobacterium tumefaciens str. Kerr 14</name>
    <dbReference type="NCBI Taxonomy" id="1183424"/>
    <lineage>
        <taxon>Bacteria</taxon>
        <taxon>Pseudomonadati</taxon>
        <taxon>Pseudomonadota</taxon>
        <taxon>Alphaproteobacteria</taxon>
        <taxon>Hyphomicrobiales</taxon>
        <taxon>Rhizobiaceae</taxon>
        <taxon>Rhizobium/Agrobacterium group</taxon>
        <taxon>Agrobacterium</taxon>
        <taxon>Agrobacterium tumefaciens complex</taxon>
    </lineage>
</organism>
<evidence type="ECO:0000256" key="3">
    <source>
        <dbReference type="ARBA" id="ARBA00022723"/>
    </source>
</evidence>
<evidence type="ECO:0000256" key="5">
    <source>
        <dbReference type="ARBA" id="ARBA00022840"/>
    </source>
</evidence>
<dbReference type="RefSeq" id="WP_080865898.1">
    <property type="nucleotide sequence ID" value="NZ_LT009730.1"/>
</dbReference>
<dbReference type="GO" id="GO:0051539">
    <property type="term" value="F:4 iron, 4 sulfur cluster binding"/>
    <property type="evidence" value="ECO:0007669"/>
    <property type="project" value="TreeGrafter"/>
</dbReference>
<accession>A0A1S7PZF8</accession>
<evidence type="ECO:0000256" key="2">
    <source>
        <dbReference type="ARBA" id="ARBA00008205"/>
    </source>
</evidence>
<dbReference type="InterPro" id="IPR000808">
    <property type="entry name" value="Mrp-like_CS"/>
</dbReference>
<comment type="function">
    <text evidence="9">Binds and transfers iron-sulfur (Fe-S) clusters to target apoproteins. Can hydrolyze ATP.</text>
</comment>
<dbReference type="InterPro" id="IPR002744">
    <property type="entry name" value="MIP18-like"/>
</dbReference>